<evidence type="ECO:0000256" key="3">
    <source>
        <dbReference type="ARBA" id="ARBA00022448"/>
    </source>
</evidence>
<comment type="subcellular location">
    <subcellularLocation>
        <location evidence="1">Cell membrane</location>
        <topology evidence="1">Peripheral membrane protein</topology>
    </subcellularLocation>
</comment>
<keyword evidence="8" id="KW-1278">Translocase</keyword>
<dbReference type="PROSITE" id="PS00211">
    <property type="entry name" value="ABC_TRANSPORTER_1"/>
    <property type="match status" value="1"/>
</dbReference>
<dbReference type="PANTHER" id="PTHR43553">
    <property type="entry name" value="HEAVY METAL TRANSPORTER"/>
    <property type="match status" value="1"/>
</dbReference>
<dbReference type="InterPro" id="IPR025662">
    <property type="entry name" value="Sigma_54_int_dom_ATP-bd_1"/>
</dbReference>
<evidence type="ECO:0000256" key="7">
    <source>
        <dbReference type="ARBA" id="ARBA00022840"/>
    </source>
</evidence>
<keyword evidence="3" id="KW-0813">Transport</keyword>
<comment type="function">
    <text evidence="10">Probably part of an ABC transporter complex. Responsible for energy coupling to the transport system.</text>
</comment>
<dbReference type="PANTHER" id="PTHR43553:SF23">
    <property type="entry name" value="ABC TRANSPORTER ATP-BINDING COMPONENT"/>
    <property type="match status" value="1"/>
</dbReference>
<dbReference type="SMART" id="SM00382">
    <property type="entry name" value="AAA"/>
    <property type="match status" value="2"/>
</dbReference>
<evidence type="ECO:0000256" key="2">
    <source>
        <dbReference type="ARBA" id="ARBA00005417"/>
    </source>
</evidence>
<evidence type="ECO:0000259" key="11">
    <source>
        <dbReference type="SMART" id="SM00382"/>
    </source>
</evidence>
<feature type="domain" description="AAA+ ATPase" evidence="11">
    <location>
        <begin position="284"/>
        <end position="458"/>
    </location>
</feature>
<dbReference type="Proteomes" id="UP001220478">
    <property type="component" value="Chromosome"/>
</dbReference>
<keyword evidence="9" id="KW-0472">Membrane</keyword>
<accession>A0ABY8C7I4</accession>
<organism evidence="12 13">
    <name type="scientific">Amygdalobacter indicium</name>
    <dbReference type="NCBI Taxonomy" id="3029272"/>
    <lineage>
        <taxon>Bacteria</taxon>
        <taxon>Bacillati</taxon>
        <taxon>Bacillota</taxon>
        <taxon>Clostridia</taxon>
        <taxon>Eubacteriales</taxon>
        <taxon>Oscillospiraceae</taxon>
        <taxon>Amygdalobacter</taxon>
    </lineage>
</organism>
<keyword evidence="6" id="KW-0547">Nucleotide-binding</keyword>
<dbReference type="CDD" id="cd03225">
    <property type="entry name" value="ABC_cobalt_CbiO_domain1"/>
    <property type="match status" value="1"/>
</dbReference>
<dbReference type="InterPro" id="IPR017871">
    <property type="entry name" value="ABC_transporter-like_CS"/>
</dbReference>
<evidence type="ECO:0000256" key="4">
    <source>
        <dbReference type="ARBA" id="ARBA00022475"/>
    </source>
</evidence>
<feature type="domain" description="AAA+ ATPase" evidence="11">
    <location>
        <begin position="28"/>
        <end position="218"/>
    </location>
</feature>
<dbReference type="InterPro" id="IPR050095">
    <property type="entry name" value="ECF_ABC_transporter_ATP-bd"/>
</dbReference>
<evidence type="ECO:0000256" key="8">
    <source>
        <dbReference type="ARBA" id="ARBA00022967"/>
    </source>
</evidence>
<proteinExistence type="inferred from homology"/>
<gene>
    <name evidence="12" type="ORF">PYS61_01505</name>
</gene>
<sequence length="459" mass="51121">MLKLTDFSLSYLETQEATLKNINLHIKAGEAVLLTGQSGSGKSSLIQAINGLALHYNHAACQGQLTIAGKDVETLPLYAISRLVASVFQNPGTSFFNVNTTMELVFFLENMGIPKAEMDRRLQALLAVFPIEHLLNRDIFALSGGERQFLAIAAAYLTGSPLIVLDEPSANLDVPSIDKLANLLKILKAEGVSLLLAEHRLYYAMDIVDRVVVLQKGEIILDWPIAKFLAAAPEKLRALGLRTRERVKLVAKDPVQDGPWTIDRLNLKFKADHGLQMQVVKLQEKQIYGIVGPNGLGKSSFLRLLMGLEKGADLSYKGQSLSRRQRRRSSAWVMQEVCHQFFTDEVGKEIVYGLRNKQAPEITQTLTQLDLNDLLERHPLSLSGGQQQRLAIACALASDRPLVFMDEPTSGMDYAHMADISALIRSRREEKSLIMLVSHDIEFLNMTVDQIIDLRNYAF</sequence>
<dbReference type="SUPFAM" id="SSF52540">
    <property type="entry name" value="P-loop containing nucleoside triphosphate hydrolases"/>
    <property type="match status" value="2"/>
</dbReference>
<keyword evidence="4" id="KW-1003">Cell membrane</keyword>
<keyword evidence="5" id="KW-0677">Repeat</keyword>
<evidence type="ECO:0000256" key="9">
    <source>
        <dbReference type="ARBA" id="ARBA00023136"/>
    </source>
</evidence>
<reference evidence="12 13" key="1">
    <citation type="submission" date="2023-02" db="EMBL/GenBank/DDBJ databases">
        <title>Novel Oscillospiraceae bacterial genomes.</title>
        <authorList>
            <person name="Srinivasan S."/>
            <person name="Austin M.N."/>
            <person name="Fiedler T.L."/>
            <person name="Strenk S.M."/>
            <person name="Agnew K.J."/>
            <person name="Nagana Gowda G.A."/>
            <person name="Raftery D."/>
            <person name="Beamer M.A."/>
            <person name="Achilles S.L."/>
            <person name="Wiesenfeld H.C."/>
            <person name="Fredricks D.N."/>
            <person name="Hillier S.L."/>
        </authorList>
    </citation>
    <scope>NUCLEOTIDE SEQUENCE [LARGE SCALE GENOMIC DNA]</scope>
    <source>
        <strain evidence="12 13">CHIC02 1186E3-8</strain>
    </source>
</reference>
<dbReference type="RefSeq" id="WP_315571939.1">
    <property type="nucleotide sequence ID" value="NZ_CP118868.1"/>
</dbReference>
<evidence type="ECO:0000256" key="5">
    <source>
        <dbReference type="ARBA" id="ARBA00022737"/>
    </source>
</evidence>
<dbReference type="Pfam" id="PF00005">
    <property type="entry name" value="ABC_tran"/>
    <property type="match status" value="2"/>
</dbReference>
<evidence type="ECO:0000256" key="10">
    <source>
        <dbReference type="ARBA" id="ARBA00025157"/>
    </source>
</evidence>
<evidence type="ECO:0000313" key="12">
    <source>
        <dbReference type="EMBL" id="WEG35869.1"/>
    </source>
</evidence>
<comment type="similarity">
    <text evidence="2">Belongs to the ABC transporter superfamily.</text>
</comment>
<keyword evidence="7 12" id="KW-0067">ATP-binding</keyword>
<keyword evidence="13" id="KW-1185">Reference proteome</keyword>
<dbReference type="InterPro" id="IPR003593">
    <property type="entry name" value="AAA+_ATPase"/>
</dbReference>
<dbReference type="Gene3D" id="3.40.50.300">
    <property type="entry name" value="P-loop containing nucleotide triphosphate hydrolases"/>
    <property type="match status" value="2"/>
</dbReference>
<dbReference type="InterPro" id="IPR027417">
    <property type="entry name" value="P-loop_NTPase"/>
</dbReference>
<evidence type="ECO:0000313" key="13">
    <source>
        <dbReference type="Proteomes" id="UP001220478"/>
    </source>
</evidence>
<dbReference type="EMBL" id="CP118868">
    <property type="protein sequence ID" value="WEG35869.1"/>
    <property type="molecule type" value="Genomic_DNA"/>
</dbReference>
<dbReference type="InterPro" id="IPR015856">
    <property type="entry name" value="ABC_transpr_CbiO/EcfA_su"/>
</dbReference>
<protein>
    <submittedName>
        <fullName evidence="12">ATP-binding cassette domain-containing protein</fullName>
    </submittedName>
</protein>
<dbReference type="GO" id="GO:0005524">
    <property type="term" value="F:ATP binding"/>
    <property type="evidence" value="ECO:0007669"/>
    <property type="project" value="UniProtKB-KW"/>
</dbReference>
<dbReference type="InterPro" id="IPR003439">
    <property type="entry name" value="ABC_transporter-like_ATP-bd"/>
</dbReference>
<evidence type="ECO:0000256" key="6">
    <source>
        <dbReference type="ARBA" id="ARBA00022741"/>
    </source>
</evidence>
<evidence type="ECO:0000256" key="1">
    <source>
        <dbReference type="ARBA" id="ARBA00004202"/>
    </source>
</evidence>
<name>A0ABY8C7I4_9FIRM</name>
<dbReference type="PROSITE" id="PS00675">
    <property type="entry name" value="SIGMA54_INTERACT_1"/>
    <property type="match status" value="1"/>
</dbReference>